<proteinExistence type="inferred from homology"/>
<dbReference type="PANTHER" id="PTHR30332">
    <property type="entry name" value="PROBABLE GENERAL SECRETION PATHWAY PROTEIN D"/>
    <property type="match status" value="1"/>
</dbReference>
<gene>
    <name evidence="6" type="ORF">COB67_08880</name>
</gene>
<reference evidence="7" key="1">
    <citation type="submission" date="2017-08" db="EMBL/GenBank/DDBJ databases">
        <title>A dynamic microbial community with high functional redundancy inhabits the cold, oxic subseafloor aquifer.</title>
        <authorList>
            <person name="Tully B.J."/>
            <person name="Wheat C.G."/>
            <person name="Glazer B.T."/>
            <person name="Huber J.A."/>
        </authorList>
    </citation>
    <scope>NUCLEOTIDE SEQUENCE [LARGE SCALE GENOMIC DNA]</scope>
</reference>
<accession>A0A2A4T165</accession>
<sequence>MKHILILLISLTLYAESIKISLHQLANHVSESNHINIILDPKIDIESNFYFFSVLSPRISLNAFRIIISENGYLLSKLGNIYYLNKRPEKKFKFEYIKYNNIPYEKLEKLASFFNTELVNVGGSQIIVKYLDVDMFHNFKRYVSTLSEVKHVYLEGEIISVNEQQLEDIGIDFTSIASSINSIGSFDIGLFTNVNNNVAVQELISSRGINELGDVSFFINLLKESGAAHVVTRPNMMIMDNGTSVFKAGQEIRIVSSSTDSVRNSGEYSSKQYEMLDVGLTLDCSAKILNGHALLDFKFVISELIEYKPLLDVLVIGGHTFTSTFDIKDGEQIMLAGLTTSNDVTYNASVPYLSAVPLVGNLFNHDIDKVENISYIIYFKATIK</sequence>
<dbReference type="InterPro" id="IPR004846">
    <property type="entry name" value="T2SS/T3SS_dom"/>
</dbReference>
<comment type="similarity">
    <text evidence="4">Belongs to the bacterial secretin family.</text>
</comment>
<dbReference type="GO" id="GO:0009306">
    <property type="term" value="P:protein secretion"/>
    <property type="evidence" value="ECO:0007669"/>
    <property type="project" value="InterPro"/>
</dbReference>
<evidence type="ECO:0000313" key="7">
    <source>
        <dbReference type="Proteomes" id="UP000218113"/>
    </source>
</evidence>
<comment type="subcellular location">
    <subcellularLocation>
        <location evidence="1">Membrane</location>
    </subcellularLocation>
</comment>
<evidence type="ECO:0000313" key="6">
    <source>
        <dbReference type="EMBL" id="PCI27258.1"/>
    </source>
</evidence>
<dbReference type="Pfam" id="PF00263">
    <property type="entry name" value="Secretin"/>
    <property type="match status" value="1"/>
</dbReference>
<comment type="caution">
    <text evidence="6">The sequence shown here is derived from an EMBL/GenBank/DDBJ whole genome shotgun (WGS) entry which is preliminary data.</text>
</comment>
<name>A0A2A4T165_9DELT</name>
<evidence type="ECO:0000256" key="1">
    <source>
        <dbReference type="ARBA" id="ARBA00004370"/>
    </source>
</evidence>
<dbReference type="PANTHER" id="PTHR30332:SF24">
    <property type="entry name" value="SECRETIN GSPD-RELATED"/>
    <property type="match status" value="1"/>
</dbReference>
<keyword evidence="3" id="KW-0472">Membrane</keyword>
<dbReference type="GO" id="GO:0015627">
    <property type="term" value="C:type II protein secretion system complex"/>
    <property type="evidence" value="ECO:0007669"/>
    <property type="project" value="TreeGrafter"/>
</dbReference>
<protein>
    <recommendedName>
        <fullName evidence="5">Type II/III secretion system secretin-like domain-containing protein</fullName>
    </recommendedName>
</protein>
<feature type="domain" description="Type II/III secretion system secretin-like" evidence="5">
    <location>
        <begin position="222"/>
        <end position="383"/>
    </location>
</feature>
<evidence type="ECO:0000256" key="3">
    <source>
        <dbReference type="ARBA" id="ARBA00023136"/>
    </source>
</evidence>
<keyword evidence="2" id="KW-0732">Signal</keyword>
<dbReference type="Proteomes" id="UP000218113">
    <property type="component" value="Unassembled WGS sequence"/>
</dbReference>
<dbReference type="PRINTS" id="PR00811">
    <property type="entry name" value="BCTERIALGSPD"/>
</dbReference>
<dbReference type="GO" id="GO:0016020">
    <property type="term" value="C:membrane"/>
    <property type="evidence" value="ECO:0007669"/>
    <property type="project" value="UniProtKB-SubCell"/>
</dbReference>
<evidence type="ECO:0000259" key="5">
    <source>
        <dbReference type="Pfam" id="PF00263"/>
    </source>
</evidence>
<dbReference type="EMBL" id="NVSR01000066">
    <property type="protein sequence ID" value="PCI27258.1"/>
    <property type="molecule type" value="Genomic_DNA"/>
</dbReference>
<evidence type="ECO:0000256" key="4">
    <source>
        <dbReference type="RuleBase" id="RU004003"/>
    </source>
</evidence>
<evidence type="ECO:0000256" key="2">
    <source>
        <dbReference type="ARBA" id="ARBA00022729"/>
    </source>
</evidence>
<organism evidence="6 7">
    <name type="scientific">SAR324 cluster bacterium</name>
    <dbReference type="NCBI Taxonomy" id="2024889"/>
    <lineage>
        <taxon>Bacteria</taxon>
        <taxon>Deltaproteobacteria</taxon>
        <taxon>SAR324 cluster</taxon>
    </lineage>
</organism>
<dbReference type="AlphaFoldDB" id="A0A2A4T165"/>
<dbReference type="InterPro" id="IPR001775">
    <property type="entry name" value="GspD/PilQ"/>
</dbReference>
<dbReference type="InterPro" id="IPR050810">
    <property type="entry name" value="Bact_Secretion_Sys_Channel"/>
</dbReference>